<dbReference type="EMBL" id="JANPWB010000008">
    <property type="protein sequence ID" value="KAJ1167649.1"/>
    <property type="molecule type" value="Genomic_DNA"/>
</dbReference>
<evidence type="ECO:0000313" key="2">
    <source>
        <dbReference type="Proteomes" id="UP001066276"/>
    </source>
</evidence>
<feature type="non-terminal residue" evidence="1">
    <location>
        <position position="74"/>
    </location>
</feature>
<comment type="caution">
    <text evidence="1">The sequence shown here is derived from an EMBL/GenBank/DDBJ whole genome shotgun (WGS) entry which is preliminary data.</text>
</comment>
<reference evidence="1" key="1">
    <citation type="journal article" date="2022" name="bioRxiv">
        <title>Sequencing and chromosome-scale assembly of the giantPleurodeles waltlgenome.</title>
        <authorList>
            <person name="Brown T."/>
            <person name="Elewa A."/>
            <person name="Iarovenko S."/>
            <person name="Subramanian E."/>
            <person name="Araus A.J."/>
            <person name="Petzold A."/>
            <person name="Susuki M."/>
            <person name="Suzuki K.-i.T."/>
            <person name="Hayashi T."/>
            <person name="Toyoda A."/>
            <person name="Oliveira C."/>
            <person name="Osipova E."/>
            <person name="Leigh N.D."/>
            <person name="Simon A."/>
            <person name="Yun M.H."/>
        </authorList>
    </citation>
    <scope>NUCLEOTIDE SEQUENCE</scope>
    <source>
        <strain evidence="1">20211129_DDA</strain>
        <tissue evidence="1">Liver</tissue>
    </source>
</reference>
<dbReference type="AlphaFoldDB" id="A0AAV7SUL5"/>
<accession>A0AAV7SUL5</accession>
<gene>
    <name evidence="1" type="ORF">NDU88_008038</name>
</gene>
<proteinExistence type="predicted"/>
<dbReference type="Proteomes" id="UP001066276">
    <property type="component" value="Chromosome 4_2"/>
</dbReference>
<keyword evidence="2" id="KW-1185">Reference proteome</keyword>
<evidence type="ECO:0000313" key="1">
    <source>
        <dbReference type="EMBL" id="KAJ1167649.1"/>
    </source>
</evidence>
<protein>
    <submittedName>
        <fullName evidence="1">Uncharacterized protein</fullName>
    </submittedName>
</protein>
<name>A0AAV7SUL5_PLEWA</name>
<sequence>MPSSGDIQYSLLPPFATLTTLTLNEGRRDTVRHICGAQGTLVVPKVGFGVQGSRSPKRWLQRPDSCGLLQAGLL</sequence>
<organism evidence="1 2">
    <name type="scientific">Pleurodeles waltl</name>
    <name type="common">Iberian ribbed newt</name>
    <dbReference type="NCBI Taxonomy" id="8319"/>
    <lineage>
        <taxon>Eukaryota</taxon>
        <taxon>Metazoa</taxon>
        <taxon>Chordata</taxon>
        <taxon>Craniata</taxon>
        <taxon>Vertebrata</taxon>
        <taxon>Euteleostomi</taxon>
        <taxon>Amphibia</taxon>
        <taxon>Batrachia</taxon>
        <taxon>Caudata</taxon>
        <taxon>Salamandroidea</taxon>
        <taxon>Salamandridae</taxon>
        <taxon>Pleurodelinae</taxon>
        <taxon>Pleurodeles</taxon>
    </lineage>
</organism>